<evidence type="ECO:0000313" key="15">
    <source>
        <dbReference type="EMBL" id="KAL3273880.1"/>
    </source>
</evidence>
<comment type="cofactor">
    <cofactor evidence="1 13">
        <name>heme</name>
        <dbReference type="ChEBI" id="CHEBI:30413"/>
    </cofactor>
</comment>
<comment type="caution">
    <text evidence="15">The sequence shown here is derived from an EMBL/GenBank/DDBJ whole genome shotgun (WGS) entry which is preliminary data.</text>
</comment>
<dbReference type="EMBL" id="JABFTP020000062">
    <property type="protein sequence ID" value="KAL3273880.1"/>
    <property type="molecule type" value="Genomic_DNA"/>
</dbReference>
<dbReference type="PANTHER" id="PTHR24292:SF54">
    <property type="entry name" value="CYP9F3-RELATED"/>
    <property type="match status" value="1"/>
</dbReference>
<evidence type="ECO:0000256" key="14">
    <source>
        <dbReference type="RuleBase" id="RU000461"/>
    </source>
</evidence>
<dbReference type="Proteomes" id="UP001516400">
    <property type="component" value="Unassembled WGS sequence"/>
</dbReference>
<gene>
    <name evidence="15" type="ORF">HHI36_015306</name>
</gene>
<evidence type="ECO:0000256" key="7">
    <source>
        <dbReference type="ARBA" id="ARBA00022824"/>
    </source>
</evidence>
<evidence type="ECO:0000256" key="1">
    <source>
        <dbReference type="ARBA" id="ARBA00001971"/>
    </source>
</evidence>
<evidence type="ECO:0000256" key="12">
    <source>
        <dbReference type="ARBA" id="ARBA00023136"/>
    </source>
</evidence>
<keyword evidence="7" id="KW-0256">Endoplasmic reticulum</keyword>
<proteinExistence type="inferred from homology"/>
<keyword evidence="6 13" id="KW-0479">Metal-binding</keyword>
<evidence type="ECO:0000256" key="6">
    <source>
        <dbReference type="ARBA" id="ARBA00022723"/>
    </source>
</evidence>
<dbReference type="Gene3D" id="1.10.630.10">
    <property type="entry name" value="Cytochrome P450"/>
    <property type="match status" value="1"/>
</dbReference>
<dbReference type="SUPFAM" id="SSF48264">
    <property type="entry name" value="Cytochrome P450"/>
    <property type="match status" value="1"/>
</dbReference>
<evidence type="ECO:0000256" key="11">
    <source>
        <dbReference type="ARBA" id="ARBA00023033"/>
    </source>
</evidence>
<feature type="binding site" description="axial binding residue" evidence="13">
    <location>
        <position position="460"/>
    </location>
    <ligand>
        <name>heme</name>
        <dbReference type="ChEBI" id="CHEBI:30413"/>
    </ligand>
    <ligandPart>
        <name>Fe</name>
        <dbReference type="ChEBI" id="CHEBI:18248"/>
    </ligandPart>
</feature>
<dbReference type="Pfam" id="PF00067">
    <property type="entry name" value="p450"/>
    <property type="match status" value="1"/>
</dbReference>
<evidence type="ECO:0000256" key="3">
    <source>
        <dbReference type="ARBA" id="ARBA00004406"/>
    </source>
</evidence>
<keyword evidence="9 14" id="KW-0560">Oxidoreductase</keyword>
<organism evidence="15 16">
    <name type="scientific">Cryptolaemus montrouzieri</name>
    <dbReference type="NCBI Taxonomy" id="559131"/>
    <lineage>
        <taxon>Eukaryota</taxon>
        <taxon>Metazoa</taxon>
        <taxon>Ecdysozoa</taxon>
        <taxon>Arthropoda</taxon>
        <taxon>Hexapoda</taxon>
        <taxon>Insecta</taxon>
        <taxon>Pterygota</taxon>
        <taxon>Neoptera</taxon>
        <taxon>Endopterygota</taxon>
        <taxon>Coleoptera</taxon>
        <taxon>Polyphaga</taxon>
        <taxon>Cucujiformia</taxon>
        <taxon>Coccinelloidea</taxon>
        <taxon>Coccinellidae</taxon>
        <taxon>Scymninae</taxon>
        <taxon>Scymnini</taxon>
        <taxon>Cryptolaemus</taxon>
    </lineage>
</organism>
<comment type="similarity">
    <text evidence="4 14">Belongs to the cytochrome P450 family.</text>
</comment>
<keyword evidence="5 13" id="KW-0349">Heme</keyword>
<keyword evidence="12" id="KW-0472">Membrane</keyword>
<name>A0ABD2N5B5_9CUCU</name>
<evidence type="ECO:0000256" key="5">
    <source>
        <dbReference type="ARBA" id="ARBA00022617"/>
    </source>
</evidence>
<evidence type="ECO:0000256" key="4">
    <source>
        <dbReference type="ARBA" id="ARBA00010617"/>
    </source>
</evidence>
<dbReference type="InterPro" id="IPR036396">
    <property type="entry name" value="Cyt_P450_sf"/>
</dbReference>
<keyword evidence="8" id="KW-0492">Microsome</keyword>
<dbReference type="GO" id="GO:0046872">
    <property type="term" value="F:metal ion binding"/>
    <property type="evidence" value="ECO:0007669"/>
    <property type="project" value="UniProtKB-KW"/>
</dbReference>
<dbReference type="FunFam" id="1.10.630.10:FF:000042">
    <property type="entry name" value="Cytochrome P450"/>
    <property type="match status" value="1"/>
</dbReference>
<keyword evidence="10 13" id="KW-0408">Iron</keyword>
<evidence type="ECO:0000313" key="16">
    <source>
        <dbReference type="Proteomes" id="UP001516400"/>
    </source>
</evidence>
<dbReference type="GO" id="GO:0004497">
    <property type="term" value="F:monooxygenase activity"/>
    <property type="evidence" value="ECO:0007669"/>
    <property type="project" value="UniProtKB-KW"/>
</dbReference>
<evidence type="ECO:0000256" key="10">
    <source>
        <dbReference type="ARBA" id="ARBA00023004"/>
    </source>
</evidence>
<dbReference type="PROSITE" id="PS00086">
    <property type="entry name" value="CYTOCHROME_P450"/>
    <property type="match status" value="1"/>
</dbReference>
<evidence type="ECO:0000256" key="2">
    <source>
        <dbReference type="ARBA" id="ARBA00004174"/>
    </source>
</evidence>
<evidence type="ECO:0000256" key="9">
    <source>
        <dbReference type="ARBA" id="ARBA00023002"/>
    </source>
</evidence>
<dbReference type="AlphaFoldDB" id="A0ABD2N5B5"/>
<evidence type="ECO:0000256" key="8">
    <source>
        <dbReference type="ARBA" id="ARBA00022848"/>
    </source>
</evidence>
<evidence type="ECO:0008006" key="17">
    <source>
        <dbReference type="Google" id="ProtNLM"/>
    </source>
</evidence>
<dbReference type="InterPro" id="IPR001128">
    <property type="entry name" value="Cyt_P450"/>
</dbReference>
<reference evidence="15 16" key="1">
    <citation type="journal article" date="2021" name="BMC Biol.">
        <title>Horizontally acquired antibacterial genes associated with adaptive radiation of ladybird beetles.</title>
        <authorList>
            <person name="Li H.S."/>
            <person name="Tang X.F."/>
            <person name="Huang Y.H."/>
            <person name="Xu Z.Y."/>
            <person name="Chen M.L."/>
            <person name="Du X.Y."/>
            <person name="Qiu B.Y."/>
            <person name="Chen P.T."/>
            <person name="Zhang W."/>
            <person name="Slipinski A."/>
            <person name="Escalona H.E."/>
            <person name="Waterhouse R.M."/>
            <person name="Zwick A."/>
            <person name="Pang H."/>
        </authorList>
    </citation>
    <scope>NUCLEOTIDE SEQUENCE [LARGE SCALE GENOMIC DNA]</scope>
    <source>
        <strain evidence="15">SYSU2018</strain>
    </source>
</reference>
<comment type="subcellular location">
    <subcellularLocation>
        <location evidence="3">Endoplasmic reticulum membrane</location>
        <topology evidence="3">Peripheral membrane protein</topology>
    </subcellularLocation>
    <subcellularLocation>
        <location evidence="2">Microsome membrane</location>
        <topology evidence="2">Peripheral membrane protein</topology>
    </subcellularLocation>
</comment>
<accession>A0ABD2N5B5</accession>
<protein>
    <recommendedName>
        <fullName evidence="17">Cytochrome P450</fullName>
    </recommendedName>
</protein>
<evidence type="ECO:0000256" key="13">
    <source>
        <dbReference type="PIRSR" id="PIRSR602401-1"/>
    </source>
</evidence>
<dbReference type="GO" id="GO:0005789">
    <property type="term" value="C:endoplasmic reticulum membrane"/>
    <property type="evidence" value="ECO:0007669"/>
    <property type="project" value="UniProtKB-SubCell"/>
</dbReference>
<keyword evidence="16" id="KW-1185">Reference proteome</keyword>
<sequence length="516" mass="60680">MLGVLLLVFLLMILYIWIMEQHRYWVRKNMISRKVVPIFGDFFLVLLGKESFNDLLFRIYKKFHYARYIGGYRLLTPILVVRSPEIIKQISVKEFGSFMDHMRLFPENKGDLFSKNLSQLKGQNWRNMRSILSPVFTSSKMKGMFVLINHNSQSFVQHFLDRDHHTIEVQFKDTFRRYCSDVIANTVFGLDINSLNDRGNEFYVMAKNASNFSSFRRKFVFFLYYLSPFISKMFRISFTSGEEQSFFVNFVKDTISLREDNNIKRQDILGFLLQMRKQHNEINDESEITKSQKSQRIESDLTEMDITALLFSFYLAGVDSTSDGMCFLAHELALNPEIQKKLIEEIDRNRSDSVVVSHETISKMPYLDMVISELHRKWPINVATDRVVTKPYTIQPELPNEKALHLDIGTNIVIPIYPIHHDPKYYEEPDKFDPERFAPENKKNIHPFTYMPFGIGPRHCIASRFVVLVMKSVFFYLLSHFEIVTVEKTKKLLKMNKKSLSLTSEGNFDLGLKKRR</sequence>
<dbReference type="PANTHER" id="PTHR24292">
    <property type="entry name" value="CYTOCHROME P450"/>
    <property type="match status" value="1"/>
</dbReference>
<keyword evidence="11 14" id="KW-0503">Monooxygenase</keyword>
<dbReference type="PRINTS" id="PR00463">
    <property type="entry name" value="EP450I"/>
</dbReference>
<dbReference type="InterPro" id="IPR050476">
    <property type="entry name" value="Insect_CytP450_Detox"/>
</dbReference>
<dbReference type="InterPro" id="IPR017972">
    <property type="entry name" value="Cyt_P450_CS"/>
</dbReference>
<dbReference type="InterPro" id="IPR002401">
    <property type="entry name" value="Cyt_P450_E_grp-I"/>
</dbReference>
<dbReference type="CDD" id="cd11056">
    <property type="entry name" value="CYP6-like"/>
    <property type="match status" value="1"/>
</dbReference>